<feature type="compositionally biased region" description="Basic and acidic residues" evidence="2">
    <location>
        <begin position="26"/>
        <end position="37"/>
    </location>
</feature>
<dbReference type="SUPFAM" id="SSF47459">
    <property type="entry name" value="HLH, helix-loop-helix DNA-binding domain"/>
    <property type="match status" value="1"/>
</dbReference>
<feature type="compositionally biased region" description="Low complexity" evidence="2">
    <location>
        <begin position="74"/>
        <end position="108"/>
    </location>
</feature>
<reference evidence="4" key="2">
    <citation type="submission" date="2021-01" db="EMBL/GenBank/DDBJ databases">
        <authorList>
            <person name="Schikora-Tamarit M.A."/>
        </authorList>
    </citation>
    <scope>NUCLEOTIDE SEQUENCE</scope>
    <source>
        <strain evidence="4">CBS2887</strain>
    </source>
</reference>
<evidence type="ECO:0000313" key="4">
    <source>
        <dbReference type="EMBL" id="KAH3684539.1"/>
    </source>
</evidence>
<name>A0A9P8Q803_WICPI</name>
<keyword evidence="5" id="KW-1185">Reference proteome</keyword>
<accession>A0A9P8Q803</accession>
<keyword evidence="1" id="KW-0175">Coiled coil</keyword>
<dbReference type="InterPro" id="IPR011598">
    <property type="entry name" value="bHLH_dom"/>
</dbReference>
<dbReference type="EMBL" id="JAEUBG010002417">
    <property type="protein sequence ID" value="KAH3684539.1"/>
    <property type="molecule type" value="Genomic_DNA"/>
</dbReference>
<feature type="compositionally biased region" description="Basic and acidic residues" evidence="2">
    <location>
        <begin position="128"/>
        <end position="156"/>
    </location>
</feature>
<feature type="compositionally biased region" description="Acidic residues" evidence="2">
    <location>
        <begin position="41"/>
        <end position="52"/>
    </location>
</feature>
<feature type="coiled-coil region" evidence="1">
    <location>
        <begin position="208"/>
        <end position="242"/>
    </location>
</feature>
<protein>
    <recommendedName>
        <fullName evidence="3">BHLH domain-containing protein</fullName>
    </recommendedName>
</protein>
<dbReference type="AlphaFoldDB" id="A0A9P8Q803"/>
<dbReference type="GO" id="GO:0046983">
    <property type="term" value="F:protein dimerization activity"/>
    <property type="evidence" value="ECO:0007669"/>
    <property type="project" value="InterPro"/>
</dbReference>
<proteinExistence type="predicted"/>
<feature type="domain" description="BHLH" evidence="3">
    <location>
        <begin position="145"/>
        <end position="193"/>
    </location>
</feature>
<dbReference type="GO" id="GO:0003700">
    <property type="term" value="F:DNA-binding transcription factor activity"/>
    <property type="evidence" value="ECO:0007669"/>
    <property type="project" value="TreeGrafter"/>
</dbReference>
<dbReference type="InterPro" id="IPR036638">
    <property type="entry name" value="HLH_DNA-bd_sf"/>
</dbReference>
<organism evidence="4 5">
    <name type="scientific">Wickerhamomyces pijperi</name>
    <name type="common">Yeast</name>
    <name type="synonym">Pichia pijperi</name>
    <dbReference type="NCBI Taxonomy" id="599730"/>
    <lineage>
        <taxon>Eukaryota</taxon>
        <taxon>Fungi</taxon>
        <taxon>Dikarya</taxon>
        <taxon>Ascomycota</taxon>
        <taxon>Saccharomycotina</taxon>
        <taxon>Saccharomycetes</taxon>
        <taxon>Phaffomycetales</taxon>
        <taxon>Wickerhamomycetaceae</taxon>
        <taxon>Wickerhamomyces</taxon>
    </lineage>
</organism>
<dbReference type="Proteomes" id="UP000774326">
    <property type="component" value="Unassembled WGS sequence"/>
</dbReference>
<dbReference type="PANTHER" id="PTHR47787">
    <property type="entry name" value="CENTROMERE-BINDING PROTEIN 1"/>
    <property type="match status" value="1"/>
</dbReference>
<evidence type="ECO:0000256" key="1">
    <source>
        <dbReference type="SAM" id="Coils"/>
    </source>
</evidence>
<sequence>MAKRSNSISQEQASKKARTASNTSDDEGKFADAKESATTEANEEAVADEQEGQENKDANIDSALIAHSEEKGSEAASSEIFIEEPYAAAAAEQSKQPAAAAAAADSAAVSKDEPTADVVPEDILAATDKTDKAKPEKDSEEYHRIRKESHKEVERRRRENINAGIRELSALLPTTETHKYLILTKAAEYIKRLKENESNNTEKWTLEKLLKEQTNNELSASNEKLKNELERAYRELEHWKRIAEPK</sequence>
<dbReference type="GO" id="GO:0005634">
    <property type="term" value="C:nucleus"/>
    <property type="evidence" value="ECO:0007669"/>
    <property type="project" value="TreeGrafter"/>
</dbReference>
<dbReference type="Pfam" id="PF00010">
    <property type="entry name" value="HLH"/>
    <property type="match status" value="1"/>
</dbReference>
<dbReference type="PANTHER" id="PTHR47787:SF1">
    <property type="entry name" value="CENTROMERE-BINDING PROTEIN 1"/>
    <property type="match status" value="1"/>
</dbReference>
<reference evidence="4" key="1">
    <citation type="journal article" date="2021" name="Open Biol.">
        <title>Shared evolutionary footprints suggest mitochondrial oxidative damage underlies multiple complex I losses in fungi.</title>
        <authorList>
            <person name="Schikora-Tamarit M.A."/>
            <person name="Marcet-Houben M."/>
            <person name="Nosek J."/>
            <person name="Gabaldon T."/>
        </authorList>
    </citation>
    <scope>NUCLEOTIDE SEQUENCE</scope>
    <source>
        <strain evidence="4">CBS2887</strain>
    </source>
</reference>
<evidence type="ECO:0000313" key="5">
    <source>
        <dbReference type="Proteomes" id="UP000774326"/>
    </source>
</evidence>
<comment type="caution">
    <text evidence="4">The sequence shown here is derived from an EMBL/GenBank/DDBJ whole genome shotgun (WGS) entry which is preliminary data.</text>
</comment>
<gene>
    <name evidence="4" type="ORF">WICPIJ_004489</name>
</gene>
<dbReference type="SMART" id="SM00353">
    <property type="entry name" value="HLH"/>
    <property type="match status" value="1"/>
</dbReference>
<evidence type="ECO:0000256" key="2">
    <source>
        <dbReference type="SAM" id="MobiDB-lite"/>
    </source>
</evidence>
<feature type="region of interest" description="Disordered" evidence="2">
    <location>
        <begin position="1"/>
        <end position="156"/>
    </location>
</feature>
<dbReference type="Gene3D" id="4.10.280.10">
    <property type="entry name" value="Helix-loop-helix DNA-binding domain"/>
    <property type="match status" value="1"/>
</dbReference>
<evidence type="ECO:0000259" key="3">
    <source>
        <dbReference type="PROSITE" id="PS50888"/>
    </source>
</evidence>
<dbReference type="PROSITE" id="PS50888">
    <property type="entry name" value="BHLH"/>
    <property type="match status" value="1"/>
</dbReference>
<feature type="compositionally biased region" description="Polar residues" evidence="2">
    <location>
        <begin position="1"/>
        <end position="12"/>
    </location>
</feature>
<dbReference type="OrthoDB" id="71302at2759"/>